<dbReference type="Proteomes" id="UP000271974">
    <property type="component" value="Unassembled WGS sequence"/>
</dbReference>
<dbReference type="InterPro" id="IPR052580">
    <property type="entry name" value="Lipid_Hydrolase"/>
</dbReference>
<dbReference type="GO" id="GO:0005509">
    <property type="term" value="F:calcium ion binding"/>
    <property type="evidence" value="ECO:0007669"/>
    <property type="project" value="InterPro"/>
</dbReference>
<sequence>PTEFSQEQAELLFCKGTDVNSVFDALDKDGNGKIAFSELMQFIEERGVRLQVRFQGFGRREVNSFVQFLNALQATMLTNMKYVHVKMKDAMRTVGINTGHIGTLDYGMDDADREFAVARGYNATKMYLAYCVAWNYPGVERKQKAVDLKEGQNGQNGQNMQNG</sequence>
<name>A0A433TXG4_ELYCH</name>
<dbReference type="Pfam" id="PF13405">
    <property type="entry name" value="EF-hand_6"/>
    <property type="match status" value="1"/>
</dbReference>
<dbReference type="OrthoDB" id="412240at2759"/>
<dbReference type="PROSITE" id="PS50222">
    <property type="entry name" value="EF_HAND_2"/>
    <property type="match status" value="1"/>
</dbReference>
<feature type="non-terminal residue" evidence="3">
    <location>
        <position position="1"/>
    </location>
</feature>
<dbReference type="InterPro" id="IPR011992">
    <property type="entry name" value="EF-hand-dom_pair"/>
</dbReference>
<dbReference type="InterPro" id="IPR002048">
    <property type="entry name" value="EF_hand_dom"/>
</dbReference>
<evidence type="ECO:0000313" key="4">
    <source>
        <dbReference type="Proteomes" id="UP000271974"/>
    </source>
</evidence>
<dbReference type="PROSITE" id="PS00018">
    <property type="entry name" value="EF_HAND_1"/>
    <property type="match status" value="1"/>
</dbReference>
<protein>
    <recommendedName>
        <fullName evidence="2">EF-hand domain-containing protein</fullName>
    </recommendedName>
</protein>
<dbReference type="PANTHER" id="PTHR46394:SF1">
    <property type="entry name" value="PNPLA DOMAIN-CONTAINING PROTEIN"/>
    <property type="match status" value="1"/>
</dbReference>
<dbReference type="InterPro" id="IPR018247">
    <property type="entry name" value="EF_Hand_1_Ca_BS"/>
</dbReference>
<dbReference type="SUPFAM" id="SSF47473">
    <property type="entry name" value="EF-hand"/>
    <property type="match status" value="1"/>
</dbReference>
<accession>A0A433TXG4</accession>
<organism evidence="3 4">
    <name type="scientific">Elysia chlorotica</name>
    <name type="common">Eastern emerald elysia</name>
    <name type="synonym">Sea slug</name>
    <dbReference type="NCBI Taxonomy" id="188477"/>
    <lineage>
        <taxon>Eukaryota</taxon>
        <taxon>Metazoa</taxon>
        <taxon>Spiralia</taxon>
        <taxon>Lophotrochozoa</taxon>
        <taxon>Mollusca</taxon>
        <taxon>Gastropoda</taxon>
        <taxon>Heterobranchia</taxon>
        <taxon>Euthyneura</taxon>
        <taxon>Panpulmonata</taxon>
        <taxon>Sacoglossa</taxon>
        <taxon>Placobranchoidea</taxon>
        <taxon>Plakobranchidae</taxon>
        <taxon>Elysia</taxon>
    </lineage>
</organism>
<reference evidence="3 4" key="1">
    <citation type="submission" date="2019-01" db="EMBL/GenBank/DDBJ databases">
        <title>A draft genome assembly of the solar-powered sea slug Elysia chlorotica.</title>
        <authorList>
            <person name="Cai H."/>
            <person name="Li Q."/>
            <person name="Fang X."/>
            <person name="Li J."/>
            <person name="Curtis N.E."/>
            <person name="Altenburger A."/>
            <person name="Shibata T."/>
            <person name="Feng M."/>
            <person name="Maeda T."/>
            <person name="Schwartz J.A."/>
            <person name="Shigenobu S."/>
            <person name="Lundholm N."/>
            <person name="Nishiyama T."/>
            <person name="Yang H."/>
            <person name="Hasebe M."/>
            <person name="Li S."/>
            <person name="Pierce S.K."/>
            <person name="Wang J."/>
        </authorList>
    </citation>
    <scope>NUCLEOTIDE SEQUENCE [LARGE SCALE GENOMIC DNA]</scope>
    <source>
        <strain evidence="3">EC2010</strain>
        <tissue evidence="3">Whole organism of an adult</tissue>
    </source>
</reference>
<keyword evidence="1" id="KW-0106">Calcium</keyword>
<feature type="domain" description="EF-hand" evidence="2">
    <location>
        <begin position="14"/>
        <end position="49"/>
    </location>
</feature>
<evidence type="ECO:0000256" key="1">
    <source>
        <dbReference type="ARBA" id="ARBA00022837"/>
    </source>
</evidence>
<evidence type="ECO:0000259" key="2">
    <source>
        <dbReference type="PROSITE" id="PS50222"/>
    </source>
</evidence>
<proteinExistence type="predicted"/>
<dbReference type="AlphaFoldDB" id="A0A433TXG4"/>
<gene>
    <name evidence="3" type="ORF">EGW08_006048</name>
</gene>
<keyword evidence="4" id="KW-1185">Reference proteome</keyword>
<dbReference type="SMART" id="SM00054">
    <property type="entry name" value="EFh"/>
    <property type="match status" value="1"/>
</dbReference>
<dbReference type="Gene3D" id="1.10.238.10">
    <property type="entry name" value="EF-hand"/>
    <property type="match status" value="1"/>
</dbReference>
<dbReference type="EMBL" id="RQTK01000147">
    <property type="protein sequence ID" value="RUS86202.1"/>
    <property type="molecule type" value="Genomic_DNA"/>
</dbReference>
<comment type="caution">
    <text evidence="3">The sequence shown here is derived from an EMBL/GenBank/DDBJ whole genome shotgun (WGS) entry which is preliminary data.</text>
</comment>
<feature type="non-terminal residue" evidence="3">
    <location>
        <position position="163"/>
    </location>
</feature>
<evidence type="ECO:0000313" key="3">
    <source>
        <dbReference type="EMBL" id="RUS86202.1"/>
    </source>
</evidence>
<dbReference type="PANTHER" id="PTHR46394">
    <property type="entry name" value="ANNEXIN"/>
    <property type="match status" value="1"/>
</dbReference>